<dbReference type="InterPro" id="IPR000741">
    <property type="entry name" value="FBA_I"/>
</dbReference>
<keyword evidence="4" id="KW-0324">Glycolysis</keyword>
<comment type="pathway">
    <text evidence="1">Carbohydrate degradation; glycolysis; D-glyceraldehyde 3-phosphate and glycerone phosphate from D-glucose: step 4/4.</text>
</comment>
<comment type="similarity">
    <text evidence="2">Belongs to the class I fructose-bisphosphate aldolase family.</text>
</comment>
<dbReference type="NCBIfam" id="NF033379">
    <property type="entry name" value="FrucBisAld_I"/>
    <property type="match status" value="1"/>
</dbReference>
<dbReference type="GO" id="GO:0006096">
    <property type="term" value="P:glycolytic process"/>
    <property type="evidence" value="ECO:0007669"/>
    <property type="project" value="UniProtKB-UniPathway"/>
</dbReference>
<evidence type="ECO:0000256" key="3">
    <source>
        <dbReference type="ARBA" id="ARBA00013068"/>
    </source>
</evidence>
<evidence type="ECO:0000256" key="1">
    <source>
        <dbReference type="ARBA" id="ARBA00004714"/>
    </source>
</evidence>
<dbReference type="Gene3D" id="3.20.20.70">
    <property type="entry name" value="Aldolase class I"/>
    <property type="match status" value="1"/>
</dbReference>
<accession>A0A2H0UGU5</accession>
<sequence length="336" mass="37021">MQSEELYKTAALLMTPDKGILAADQSVSTMDKQLSAIGATPDADTRRKYRQLLFTAPGIEKYVTGIILYDATIRNQTDDGTAFVDYLIAKGIIPIIKVDKSTKPFEGFDGEVVTEGLDGLKERLEEYFNMGARAAKWRAVVNIREDLPTHESIKFNCLLLARYARLCQEAGIVPIVEPEVIYEGNHDLAKAEEVTSLVLRTLFAVLIQYRVDLKAVILKTSMVLAGNKHEKQSTPEEVAEATLRVLDGAVPSEVPGVVFLSGGQTPEQVTANFNAIGKLEKERGGLPWQLAFSFSRGIEQPVQEAWKGKEENVAPAQKVLLEVLERNCKADGGQLE</sequence>
<dbReference type="GO" id="GO:0004332">
    <property type="term" value="F:fructose-bisphosphate aldolase activity"/>
    <property type="evidence" value="ECO:0007669"/>
    <property type="project" value="UniProtKB-EC"/>
</dbReference>
<evidence type="ECO:0000256" key="2">
    <source>
        <dbReference type="ARBA" id="ARBA00010387"/>
    </source>
</evidence>
<dbReference type="Proteomes" id="UP000229612">
    <property type="component" value="Unassembled WGS sequence"/>
</dbReference>
<evidence type="ECO:0000313" key="8">
    <source>
        <dbReference type="Proteomes" id="UP000229612"/>
    </source>
</evidence>
<dbReference type="AlphaFoldDB" id="A0A2H0UGU5"/>
<dbReference type="UniPathway" id="UPA00109">
    <property type="reaction ID" value="UER00183"/>
</dbReference>
<dbReference type="SUPFAM" id="SSF51569">
    <property type="entry name" value="Aldolase"/>
    <property type="match status" value="1"/>
</dbReference>
<name>A0A2H0UGU5_9BACT</name>
<evidence type="ECO:0000256" key="6">
    <source>
        <dbReference type="ARBA" id="ARBA00029799"/>
    </source>
</evidence>
<dbReference type="Pfam" id="PF00274">
    <property type="entry name" value="Glycolytic"/>
    <property type="match status" value="1"/>
</dbReference>
<protein>
    <recommendedName>
        <fullName evidence="3">fructose-bisphosphate aldolase</fullName>
        <ecNumber evidence="3">4.1.2.13</ecNumber>
    </recommendedName>
    <alternativeName>
        <fullName evidence="6">Fructose-bisphosphate aldolase class I</fullName>
    </alternativeName>
</protein>
<dbReference type="PANTHER" id="PTHR11627">
    <property type="entry name" value="FRUCTOSE-BISPHOSPHATE ALDOLASE"/>
    <property type="match status" value="1"/>
</dbReference>
<dbReference type="InterPro" id="IPR013785">
    <property type="entry name" value="Aldolase_TIM"/>
</dbReference>
<organism evidence="7 8">
    <name type="scientific">Candidatus Kaiserbacteria bacterium CG10_big_fil_rev_8_21_14_0_10_44_10</name>
    <dbReference type="NCBI Taxonomy" id="1974606"/>
    <lineage>
        <taxon>Bacteria</taxon>
        <taxon>Candidatus Kaiseribacteriota</taxon>
    </lineage>
</organism>
<evidence type="ECO:0000313" key="7">
    <source>
        <dbReference type="EMBL" id="PIR85633.1"/>
    </source>
</evidence>
<dbReference type="EMBL" id="PFBG01000036">
    <property type="protein sequence ID" value="PIR85633.1"/>
    <property type="molecule type" value="Genomic_DNA"/>
</dbReference>
<evidence type="ECO:0000256" key="4">
    <source>
        <dbReference type="ARBA" id="ARBA00023152"/>
    </source>
</evidence>
<dbReference type="EC" id="4.1.2.13" evidence="3"/>
<gene>
    <name evidence="7" type="ORF">COU14_03225</name>
</gene>
<proteinExistence type="inferred from homology"/>
<evidence type="ECO:0000256" key="5">
    <source>
        <dbReference type="ARBA" id="ARBA00023239"/>
    </source>
</evidence>
<keyword evidence="5" id="KW-0456">Lyase</keyword>
<reference evidence="8" key="1">
    <citation type="submission" date="2017-09" db="EMBL/GenBank/DDBJ databases">
        <title>Depth-based differentiation of microbial function through sediment-hosted aquifers and enrichment of novel symbionts in the deep terrestrial subsurface.</title>
        <authorList>
            <person name="Probst A.J."/>
            <person name="Ladd B."/>
            <person name="Jarett J.K."/>
            <person name="Geller-Mcgrath D.E."/>
            <person name="Sieber C.M.K."/>
            <person name="Emerson J.B."/>
            <person name="Anantharaman K."/>
            <person name="Thomas B.C."/>
            <person name="Malmstrom R."/>
            <person name="Stieglmeier M."/>
            <person name="Klingl A."/>
            <person name="Woyke T."/>
            <person name="Ryan C.M."/>
            <person name="Banfield J.F."/>
        </authorList>
    </citation>
    <scope>NUCLEOTIDE SEQUENCE [LARGE SCALE GENOMIC DNA]</scope>
</reference>
<comment type="caution">
    <text evidence="7">The sequence shown here is derived from an EMBL/GenBank/DDBJ whole genome shotgun (WGS) entry which is preliminary data.</text>
</comment>